<dbReference type="HOGENOM" id="CLU_1437763_0_0_1"/>
<reference evidence="1 2" key="1">
    <citation type="journal article" date="2012" name="PLoS Pathog.">
        <title>The genome of the obligate intracellular parasite Trachipleistophora hominis: new insights into microsporidian genome dynamics and reductive evolution.</title>
        <authorList>
            <person name="Heinz E."/>
            <person name="Williams T.A."/>
            <person name="Nakjang S."/>
            <person name="Noel C.J."/>
            <person name="Swan D.C."/>
            <person name="Goldberg A.V."/>
            <person name="Harris S.R."/>
            <person name="Weinmaier T."/>
            <person name="Markert S."/>
            <person name="Becher D."/>
            <person name="Bernhardt J."/>
            <person name="Dagan T."/>
            <person name="Hacker C."/>
            <person name="Lucocq J.M."/>
            <person name="Schweder T."/>
            <person name="Rattei T."/>
            <person name="Hall N."/>
            <person name="Hirt R.P."/>
            <person name="Embley T.M."/>
        </authorList>
    </citation>
    <scope>NUCLEOTIDE SEQUENCE [LARGE SCALE GENOMIC DNA]</scope>
</reference>
<proteinExistence type="predicted"/>
<feature type="non-terminal residue" evidence="1">
    <location>
        <position position="189"/>
    </location>
</feature>
<name>L7JS49_TRAHO</name>
<protein>
    <submittedName>
        <fullName evidence="1">Uncharacterized protein</fullName>
    </submittedName>
</protein>
<dbReference type="Proteomes" id="UP000011185">
    <property type="component" value="Unassembled WGS sequence"/>
</dbReference>
<accession>L7JS49</accession>
<organism evidence="1 2">
    <name type="scientific">Trachipleistophora hominis</name>
    <name type="common">Microsporidian parasite</name>
    <dbReference type="NCBI Taxonomy" id="72359"/>
    <lineage>
        <taxon>Eukaryota</taxon>
        <taxon>Fungi</taxon>
        <taxon>Fungi incertae sedis</taxon>
        <taxon>Microsporidia</taxon>
        <taxon>Pleistophoridae</taxon>
        <taxon>Trachipleistophora</taxon>
    </lineage>
</organism>
<sequence>MVKERIVSQIDSDYMYRCIYLHTDCDAAVHTIIDVLYMSVKYKLNITFDVFTFLNRTFLRLLHLGGRALVYNDYTSLPEAYFDGEMDIAEAVEETLTRLMELISDKTWQPVLMWNYAEHIETYRELLCVTKKRETAHRPARENVLHATEDHILLEHASLENRSTVEFFDVDAIFGAVYLDYASFLFKND</sequence>
<dbReference type="AlphaFoldDB" id="L7JS49"/>
<keyword evidence="2" id="KW-1185">Reference proteome</keyword>
<evidence type="ECO:0000313" key="1">
    <source>
        <dbReference type="EMBL" id="ELQ74298.1"/>
    </source>
</evidence>
<evidence type="ECO:0000313" key="2">
    <source>
        <dbReference type="Proteomes" id="UP000011185"/>
    </source>
</evidence>
<dbReference type="InParanoid" id="L7JS49"/>
<dbReference type="EMBL" id="JH994051">
    <property type="protein sequence ID" value="ELQ74298.1"/>
    <property type="molecule type" value="Genomic_DNA"/>
</dbReference>
<dbReference type="VEuPathDB" id="MicrosporidiaDB:THOM_2782"/>
<gene>
    <name evidence="1" type="ORF">THOM_2782</name>
</gene>